<evidence type="ECO:0000313" key="1">
    <source>
        <dbReference type="Ensembl" id="ENSCCRP00020109315.1"/>
    </source>
</evidence>
<dbReference type="Proteomes" id="UP000694701">
    <property type="component" value="Unplaced"/>
</dbReference>
<dbReference type="InterPro" id="IPR036291">
    <property type="entry name" value="NAD(P)-bd_dom_sf"/>
</dbReference>
<name>A0A8C2KJR2_CYPCA</name>
<dbReference type="InterPro" id="IPR052992">
    <property type="entry name" value="SDR_member_12"/>
</dbReference>
<dbReference type="AlphaFoldDB" id="A0A8C2KJR2"/>
<dbReference type="PANTHER" id="PTHR44656:SF6">
    <property type="entry name" value="DEHYDROGENASE_REDUCTASE SDR FAMILY MEMBER 12-LIKE"/>
    <property type="match status" value="1"/>
</dbReference>
<dbReference type="Gene3D" id="3.40.50.720">
    <property type="entry name" value="NAD(P)-binding Rossmann-like Domain"/>
    <property type="match status" value="1"/>
</dbReference>
<dbReference type="SUPFAM" id="SSF51735">
    <property type="entry name" value="NAD(P)-binding Rossmann-fold domains"/>
    <property type="match status" value="1"/>
</dbReference>
<evidence type="ECO:0000313" key="2">
    <source>
        <dbReference type="Proteomes" id="UP000694701"/>
    </source>
</evidence>
<reference evidence="1" key="1">
    <citation type="submission" date="2025-08" db="UniProtKB">
        <authorList>
            <consortium name="Ensembl"/>
        </authorList>
    </citation>
    <scope>IDENTIFICATION</scope>
</reference>
<dbReference type="PANTHER" id="PTHR44656">
    <property type="entry name" value="DEHYDROGENASE/REDUCTASE SDR FAMILY MEMBER 12"/>
    <property type="match status" value="1"/>
</dbReference>
<protein>
    <submittedName>
        <fullName evidence="1">Si:ch211-165b10.3</fullName>
    </submittedName>
</protein>
<dbReference type="Ensembl" id="ENSCCRT00020119418.1">
    <property type="protein sequence ID" value="ENSCCRP00020109315.1"/>
    <property type="gene ID" value="ENSCCRG00020049769.1"/>
</dbReference>
<proteinExistence type="predicted"/>
<organism evidence="1 2">
    <name type="scientific">Cyprinus carpio</name>
    <name type="common">Common carp</name>
    <dbReference type="NCBI Taxonomy" id="7962"/>
    <lineage>
        <taxon>Eukaryota</taxon>
        <taxon>Metazoa</taxon>
        <taxon>Chordata</taxon>
        <taxon>Craniata</taxon>
        <taxon>Vertebrata</taxon>
        <taxon>Euteleostomi</taxon>
        <taxon>Actinopterygii</taxon>
        <taxon>Neopterygii</taxon>
        <taxon>Teleostei</taxon>
        <taxon>Ostariophysi</taxon>
        <taxon>Cypriniformes</taxon>
        <taxon>Cyprinidae</taxon>
        <taxon>Cyprininae</taxon>
        <taxon>Cyprinus</taxon>
    </lineage>
</organism>
<accession>A0A8C2KJR2</accession>
<sequence length="243" mass="27834">MGLYRNIVWFIKGMREYTRSGFENATAMAIDKKGVLQWHCLYCLPKQERTRGEIISASGNTEVYIHVLDLFETRKVWEFAEAFKKEHSSLNVLINNAGCMKNFTALKKCLKTTQFVSNDDDLLLNTRYVSLCARPQRQQVVMTEVWAKANPKIHFSVMHPGWTDTPAVAKVMPQFHQMMRDRLRSAEQGANTVTTALPSGLFFQDRRPVSAHLPLAWTHSSRRDVKAFMGRLENLAMAVKPPD</sequence>